<reference evidence="8" key="1">
    <citation type="journal article" date="2018" name="Nat. Microbiol.">
        <title>Leveraging single-cell genomics to expand the fungal tree of life.</title>
        <authorList>
            <person name="Ahrendt S.R."/>
            <person name="Quandt C.A."/>
            <person name="Ciobanu D."/>
            <person name="Clum A."/>
            <person name="Salamov A."/>
            <person name="Andreopoulos B."/>
            <person name="Cheng J.F."/>
            <person name="Woyke T."/>
            <person name="Pelin A."/>
            <person name="Henrissat B."/>
            <person name="Reynolds N.K."/>
            <person name="Benny G.L."/>
            <person name="Smith M.E."/>
            <person name="James T.Y."/>
            <person name="Grigoriev I.V."/>
        </authorList>
    </citation>
    <scope>NUCLEOTIDE SEQUENCE [LARGE SCALE GENOMIC DNA]</scope>
    <source>
        <strain evidence="8">RSA 468</strain>
    </source>
</reference>
<dbReference type="Pfam" id="PF01363">
    <property type="entry name" value="FYVE"/>
    <property type="match status" value="1"/>
</dbReference>
<keyword evidence="3" id="KW-0862">Zinc</keyword>
<evidence type="ECO:0000256" key="5">
    <source>
        <dbReference type="SAM" id="MobiDB-lite"/>
    </source>
</evidence>
<name>A0A4P9ZVE3_9FUNG</name>
<dbReference type="SUPFAM" id="SSF57903">
    <property type="entry name" value="FYVE/PHD zinc finger"/>
    <property type="match status" value="1"/>
</dbReference>
<feature type="region of interest" description="Disordered" evidence="5">
    <location>
        <begin position="1"/>
        <end position="148"/>
    </location>
</feature>
<feature type="domain" description="FYVE-type" evidence="6">
    <location>
        <begin position="257"/>
        <end position="315"/>
    </location>
</feature>
<dbReference type="GO" id="GO:0008270">
    <property type="term" value="F:zinc ion binding"/>
    <property type="evidence" value="ECO:0007669"/>
    <property type="project" value="UniProtKB-KW"/>
</dbReference>
<feature type="compositionally biased region" description="Low complexity" evidence="5">
    <location>
        <begin position="70"/>
        <end position="79"/>
    </location>
</feature>
<evidence type="ECO:0000256" key="3">
    <source>
        <dbReference type="ARBA" id="ARBA00022833"/>
    </source>
</evidence>
<keyword evidence="1" id="KW-0479">Metal-binding</keyword>
<evidence type="ECO:0000313" key="7">
    <source>
        <dbReference type="EMBL" id="RKP37557.1"/>
    </source>
</evidence>
<dbReference type="STRING" id="215637.A0A4P9ZVE3"/>
<dbReference type="InterPro" id="IPR017455">
    <property type="entry name" value="Znf_FYVE-rel"/>
</dbReference>
<accession>A0A4P9ZVE3</accession>
<dbReference type="SMART" id="SM00064">
    <property type="entry name" value="FYVE"/>
    <property type="match status" value="1"/>
</dbReference>
<dbReference type="OrthoDB" id="660555at2759"/>
<dbReference type="EMBL" id="ML002478">
    <property type="protein sequence ID" value="RKP37557.1"/>
    <property type="molecule type" value="Genomic_DNA"/>
</dbReference>
<proteinExistence type="predicted"/>
<evidence type="ECO:0000256" key="1">
    <source>
        <dbReference type="ARBA" id="ARBA00022723"/>
    </source>
</evidence>
<keyword evidence="8" id="KW-1185">Reference proteome</keyword>
<dbReference type="CDD" id="cd15760">
    <property type="entry name" value="FYVE_scVPS27p_like"/>
    <property type="match status" value="1"/>
</dbReference>
<feature type="compositionally biased region" description="Polar residues" evidence="5">
    <location>
        <begin position="174"/>
        <end position="190"/>
    </location>
</feature>
<organism evidence="7 8">
    <name type="scientific">Dimargaris cristalligena</name>
    <dbReference type="NCBI Taxonomy" id="215637"/>
    <lineage>
        <taxon>Eukaryota</taxon>
        <taxon>Fungi</taxon>
        <taxon>Fungi incertae sedis</taxon>
        <taxon>Zoopagomycota</taxon>
        <taxon>Kickxellomycotina</taxon>
        <taxon>Dimargaritomycetes</taxon>
        <taxon>Dimargaritales</taxon>
        <taxon>Dimargaritaceae</taxon>
        <taxon>Dimargaris</taxon>
    </lineage>
</organism>
<dbReference type="InterPro" id="IPR000306">
    <property type="entry name" value="Znf_FYVE"/>
</dbReference>
<dbReference type="PANTHER" id="PTHR39490:SF8">
    <property type="entry name" value="ZINC FINGER FYVE DOMAIN-CONTAINING PROTEIN 21"/>
    <property type="match status" value="1"/>
</dbReference>
<dbReference type="Gene3D" id="3.30.40.10">
    <property type="entry name" value="Zinc/RING finger domain, C3HC4 (zinc finger)"/>
    <property type="match status" value="1"/>
</dbReference>
<dbReference type="PROSITE" id="PS50178">
    <property type="entry name" value="ZF_FYVE"/>
    <property type="match status" value="1"/>
</dbReference>
<evidence type="ECO:0000256" key="4">
    <source>
        <dbReference type="PROSITE-ProRule" id="PRU00091"/>
    </source>
</evidence>
<dbReference type="Proteomes" id="UP000268162">
    <property type="component" value="Unassembled WGS sequence"/>
</dbReference>
<feature type="region of interest" description="Disordered" evidence="5">
    <location>
        <begin position="169"/>
        <end position="190"/>
    </location>
</feature>
<keyword evidence="2 4" id="KW-0863">Zinc-finger</keyword>
<dbReference type="AlphaFoldDB" id="A0A4P9ZVE3"/>
<dbReference type="InterPro" id="IPR052113">
    <property type="entry name" value="FYVE-type_Zinc_Finger"/>
</dbReference>
<dbReference type="PANTHER" id="PTHR39490">
    <property type="entry name" value="ARRESTIN DOMAIN-CONTAINING PROTEIN D"/>
    <property type="match status" value="1"/>
</dbReference>
<dbReference type="InterPro" id="IPR011011">
    <property type="entry name" value="Znf_FYVE_PHD"/>
</dbReference>
<feature type="compositionally biased region" description="Low complexity" evidence="5">
    <location>
        <begin position="29"/>
        <end position="48"/>
    </location>
</feature>
<evidence type="ECO:0000259" key="6">
    <source>
        <dbReference type="PROSITE" id="PS50178"/>
    </source>
</evidence>
<evidence type="ECO:0000313" key="8">
    <source>
        <dbReference type="Proteomes" id="UP000268162"/>
    </source>
</evidence>
<sequence>MLPRQDSRPKLLSKTSLDLRGSVVYPNASATPSLRSSASGSSSGSSRLQCPPLADRQDRPPHHHHHNHNHSQNPHQQQQPRRRYHRVSDPPLPGSGTYDRTGVPGAQWFRPRVTGSYKVGTSKYIPPHRHTASAGSDEGRPSSSSTANNNVAGLAIDLAATSDAASTYSAHSGHFQQQQQPPHSAPLTQSTPSAMYAADYRPGQYSLYLDLDPPLPKVKPVTRPVPLSERMSLYIWGDDLPRKHWKSDAESTRCNYHMCGRKFNFFFRHHHCRSCGSSFCGDCSKYTIYLKPDLKFDAIHGTPVRSCRSCYRRFLEECT</sequence>
<protein>
    <recommendedName>
        <fullName evidence="6">FYVE-type domain-containing protein</fullName>
    </recommendedName>
</protein>
<gene>
    <name evidence="7" type="ORF">BJ085DRAFT_31876</name>
</gene>
<evidence type="ECO:0000256" key="2">
    <source>
        <dbReference type="ARBA" id="ARBA00022771"/>
    </source>
</evidence>
<dbReference type="InterPro" id="IPR013083">
    <property type="entry name" value="Znf_RING/FYVE/PHD"/>
</dbReference>